<dbReference type="SUPFAM" id="SSF50447">
    <property type="entry name" value="Translation proteins"/>
    <property type="match status" value="1"/>
</dbReference>
<organism evidence="1 2">
    <name type="scientific">Candidatus Intestinimonas pullistercoris</name>
    <dbReference type="NCBI Taxonomy" id="2838623"/>
    <lineage>
        <taxon>Bacteria</taxon>
        <taxon>Bacillati</taxon>
        <taxon>Bacillota</taxon>
        <taxon>Clostridia</taxon>
        <taxon>Eubacteriales</taxon>
        <taxon>Intestinimonas</taxon>
    </lineage>
</organism>
<reference evidence="1" key="2">
    <citation type="submission" date="2021-04" db="EMBL/GenBank/DDBJ databases">
        <authorList>
            <person name="Gilroy R."/>
        </authorList>
    </citation>
    <scope>NUCLEOTIDE SEQUENCE</scope>
    <source>
        <strain evidence="1">CHK186-1790</strain>
    </source>
</reference>
<gene>
    <name evidence="1" type="ORF">H9701_08945</name>
</gene>
<reference evidence="1" key="1">
    <citation type="journal article" date="2021" name="PeerJ">
        <title>Extensive microbial diversity within the chicken gut microbiome revealed by metagenomics and culture.</title>
        <authorList>
            <person name="Gilroy R."/>
            <person name="Ravi A."/>
            <person name="Getino M."/>
            <person name="Pursley I."/>
            <person name="Horton D.L."/>
            <person name="Alikhan N.F."/>
            <person name="Baker D."/>
            <person name="Gharbi K."/>
            <person name="Hall N."/>
            <person name="Watson M."/>
            <person name="Adriaenssens E.M."/>
            <person name="Foster-Nyarko E."/>
            <person name="Jarju S."/>
            <person name="Secka A."/>
            <person name="Antonio M."/>
            <person name="Oren A."/>
            <person name="Chaudhuri R.R."/>
            <person name="La Ragione R."/>
            <person name="Hildebrand F."/>
            <person name="Pallen M.J."/>
        </authorList>
    </citation>
    <scope>NUCLEOTIDE SEQUENCE</scope>
    <source>
        <strain evidence="1">CHK186-1790</strain>
    </source>
</reference>
<proteinExistence type="predicted"/>
<evidence type="ECO:0008006" key="3">
    <source>
        <dbReference type="Google" id="ProtNLM"/>
    </source>
</evidence>
<dbReference type="InterPro" id="IPR009000">
    <property type="entry name" value="Transl_B-barrel_sf"/>
</dbReference>
<protein>
    <recommendedName>
        <fullName evidence="3">Translation elongation factor EFTu-like domain-containing protein</fullName>
    </recommendedName>
</protein>
<evidence type="ECO:0000313" key="2">
    <source>
        <dbReference type="Proteomes" id="UP000823882"/>
    </source>
</evidence>
<accession>A0A9D2NZN4</accession>
<dbReference type="Proteomes" id="UP000823882">
    <property type="component" value="Unassembled WGS sequence"/>
</dbReference>
<name>A0A9D2NZN4_9FIRM</name>
<evidence type="ECO:0000313" key="1">
    <source>
        <dbReference type="EMBL" id="HJC41661.1"/>
    </source>
</evidence>
<comment type="caution">
    <text evidence="1">The sequence shown here is derived from an EMBL/GenBank/DDBJ whole genome shotgun (WGS) entry which is preliminary data.</text>
</comment>
<sequence>MGIFQRLFAPQEAGVPFRFQIEDVFGVKGRGAVVAGRILAGRVRVGDQVAYRPDPGAAAAFSCRVEAIERLAPGTRKAEHPKEADAGGPLQGRCALLLREQEAPAFRPGGCLTREE</sequence>
<dbReference type="Gene3D" id="2.40.30.10">
    <property type="entry name" value="Translation factors"/>
    <property type="match status" value="1"/>
</dbReference>
<dbReference type="AlphaFoldDB" id="A0A9D2NZN4"/>
<dbReference type="EMBL" id="DWWJ01000162">
    <property type="protein sequence ID" value="HJC41661.1"/>
    <property type="molecule type" value="Genomic_DNA"/>
</dbReference>